<organism evidence="2">
    <name type="scientific">Chaetomium thermophilum (strain DSM 1495 / CBS 144.50 / IMI 039719)</name>
    <name type="common">Thermochaetoides thermophila</name>
    <dbReference type="NCBI Taxonomy" id="759272"/>
    <lineage>
        <taxon>Eukaryota</taxon>
        <taxon>Fungi</taxon>
        <taxon>Dikarya</taxon>
        <taxon>Ascomycota</taxon>
        <taxon>Pezizomycotina</taxon>
        <taxon>Sordariomycetes</taxon>
        <taxon>Sordariomycetidae</taxon>
        <taxon>Sordariales</taxon>
        <taxon>Chaetomiaceae</taxon>
        <taxon>Thermochaetoides</taxon>
    </lineage>
</organism>
<dbReference type="GeneID" id="18258586"/>
<keyword evidence="2" id="KW-1185">Reference proteome</keyword>
<proteinExistence type="predicted"/>
<accession>G0S9D7</accession>
<dbReference type="KEGG" id="cthr:CTHT_0045480"/>
<dbReference type="HOGENOM" id="CLU_1372042_0_0_1"/>
<dbReference type="Proteomes" id="UP000008066">
    <property type="component" value="Unassembled WGS sequence"/>
</dbReference>
<name>G0S9D7_CHATD</name>
<dbReference type="RefSeq" id="XP_006694933.1">
    <property type="nucleotide sequence ID" value="XM_006694870.1"/>
</dbReference>
<reference evidence="1 2" key="1">
    <citation type="journal article" date="2011" name="Cell">
        <title>Insight into structure and assembly of the nuclear pore complex by utilizing the genome of a eukaryotic thermophile.</title>
        <authorList>
            <person name="Amlacher S."/>
            <person name="Sarges P."/>
            <person name="Flemming D."/>
            <person name="van Noort V."/>
            <person name="Kunze R."/>
            <person name="Devos D.P."/>
            <person name="Arumugam M."/>
            <person name="Bork P."/>
            <person name="Hurt E."/>
        </authorList>
    </citation>
    <scope>NUCLEOTIDE SEQUENCE [LARGE SCALE GENOMIC DNA]</scope>
    <source>
        <strain evidence="2">DSM 1495 / CBS 144.50 / IMI 039719</strain>
    </source>
</reference>
<gene>
    <name evidence="1" type="ORF">CTHT_0045480</name>
</gene>
<dbReference type="EMBL" id="GL988043">
    <property type="protein sequence ID" value="EGS20048.1"/>
    <property type="molecule type" value="Genomic_DNA"/>
</dbReference>
<dbReference type="AlphaFoldDB" id="G0S9D7"/>
<evidence type="ECO:0000313" key="2">
    <source>
        <dbReference type="Proteomes" id="UP000008066"/>
    </source>
</evidence>
<dbReference type="OrthoDB" id="10037289at2759"/>
<protein>
    <submittedName>
        <fullName evidence="1">Uncharacterized protein</fullName>
    </submittedName>
</protein>
<sequence>MDAATTLAVAEHASAAENPPLQGPLLPKLLLLRLRPMRECAPCPRESSGPRSRVRTKNADIEYRELITEDPVKAYSCMCLCQPPFTKAEEEEEEEGGVNPREVFHKQFIYYRLRVPDFRMYTFNDHKGYGLIEMLQNIFLNYEKARKVGNWKRDNHIASTKNLNSIMACYIATAKKLRPYGILRSSCLQAFGLAMDKKM</sequence>
<evidence type="ECO:0000313" key="1">
    <source>
        <dbReference type="EMBL" id="EGS20048.1"/>
    </source>
</evidence>